<accession>A0A8H2WHY7</accession>
<dbReference type="Gene3D" id="3.40.30.10">
    <property type="entry name" value="Glutaredoxin"/>
    <property type="match status" value="1"/>
</dbReference>
<dbReference type="Proteomes" id="UP000663846">
    <property type="component" value="Unassembled WGS sequence"/>
</dbReference>
<feature type="domain" description="GST N-terminal" evidence="1">
    <location>
        <begin position="13"/>
        <end position="106"/>
    </location>
</feature>
<dbReference type="PROSITE" id="PS50404">
    <property type="entry name" value="GST_NTER"/>
    <property type="match status" value="1"/>
</dbReference>
<proteinExistence type="predicted"/>
<evidence type="ECO:0000313" key="2">
    <source>
        <dbReference type="EMBL" id="CAE6375361.1"/>
    </source>
</evidence>
<evidence type="ECO:0000259" key="1">
    <source>
        <dbReference type="PROSITE" id="PS50404"/>
    </source>
</evidence>
<gene>
    <name evidence="2" type="ORF">RDB_LOCUS29230</name>
</gene>
<dbReference type="SUPFAM" id="SSF52833">
    <property type="entry name" value="Thioredoxin-like"/>
    <property type="match status" value="1"/>
</dbReference>
<dbReference type="InterPro" id="IPR004045">
    <property type="entry name" value="Glutathione_S-Trfase_N"/>
</dbReference>
<organism evidence="2 3">
    <name type="scientific">Rhizoctonia solani</name>
    <dbReference type="NCBI Taxonomy" id="456999"/>
    <lineage>
        <taxon>Eukaryota</taxon>
        <taxon>Fungi</taxon>
        <taxon>Dikarya</taxon>
        <taxon>Basidiomycota</taxon>
        <taxon>Agaricomycotina</taxon>
        <taxon>Agaricomycetes</taxon>
        <taxon>Cantharellales</taxon>
        <taxon>Ceratobasidiaceae</taxon>
        <taxon>Rhizoctonia</taxon>
    </lineage>
</organism>
<dbReference type="Pfam" id="PF22041">
    <property type="entry name" value="GST_C_7"/>
    <property type="match status" value="1"/>
</dbReference>
<comment type="caution">
    <text evidence="2">The sequence shown here is derived from an EMBL/GenBank/DDBJ whole genome shotgun (WGS) entry which is preliminary data.</text>
</comment>
<dbReference type="InterPro" id="IPR036249">
    <property type="entry name" value="Thioredoxin-like_sf"/>
</dbReference>
<reference evidence="2" key="1">
    <citation type="submission" date="2021-01" db="EMBL/GenBank/DDBJ databases">
        <authorList>
            <person name="Kaushik A."/>
        </authorList>
    </citation>
    <scope>NUCLEOTIDE SEQUENCE</scope>
    <source>
        <strain evidence="2">AG1-1C</strain>
    </source>
</reference>
<dbReference type="EMBL" id="CAJMWS010000172">
    <property type="protein sequence ID" value="CAE6375361.1"/>
    <property type="molecule type" value="Genomic_DNA"/>
</dbReference>
<sequence>MAATKENPIILYDIPDANGTSWSPNPYKTRLSLNYKGLPYRIKYVAFPDIEPRMKELGVAPVSDAFPRYTLPVIADPSSDPDGKPTYVSDSFKIALYLDDKYPSPTYPAIFAPGTRSVQHILMTQYYPATTSNIRLTMLPRMLHLFDARSAEYLRRTRGDIFKPYPDDVIAQKWVEAQEKFSAIDKSAELNDGTKDAGPFITGTAVSFIDFALGSLVYWIKNVEGEDSVYLKQMLEWQGGRWKRHWEAIQEIENKSSQVN</sequence>
<protein>
    <recommendedName>
        <fullName evidence="1">GST N-terminal domain-containing protein</fullName>
    </recommendedName>
</protein>
<dbReference type="Pfam" id="PF13409">
    <property type="entry name" value="GST_N_2"/>
    <property type="match status" value="1"/>
</dbReference>
<dbReference type="Gene3D" id="1.20.1050.10">
    <property type="match status" value="1"/>
</dbReference>
<evidence type="ECO:0000313" key="3">
    <source>
        <dbReference type="Proteomes" id="UP000663846"/>
    </source>
</evidence>
<name>A0A8H2WHY7_9AGAM</name>
<dbReference type="AlphaFoldDB" id="A0A8H2WHY7"/>
<dbReference type="InterPro" id="IPR054416">
    <property type="entry name" value="GST_UstS-like_C"/>
</dbReference>